<dbReference type="InterPro" id="IPR035396">
    <property type="entry name" value="Bac_rhamnosid6H"/>
</dbReference>
<accession>A0A8H3E5J1</accession>
<dbReference type="InterPro" id="IPR012341">
    <property type="entry name" value="6hp_glycosidase-like_sf"/>
</dbReference>
<dbReference type="SUPFAM" id="SSF48208">
    <property type="entry name" value="Six-hairpin glycosidases"/>
    <property type="match status" value="1"/>
</dbReference>
<reference evidence="3" key="1">
    <citation type="submission" date="2021-01" db="EMBL/GenBank/DDBJ databases">
        <authorList>
            <person name="Kaushik A."/>
        </authorList>
    </citation>
    <scope>NUCLEOTIDE SEQUENCE</scope>
    <source>
        <strain evidence="3">AG5</strain>
    </source>
</reference>
<dbReference type="PANTHER" id="PTHR34987">
    <property type="entry name" value="C, PUTATIVE (AFU_ORTHOLOGUE AFUA_3G02880)-RELATED"/>
    <property type="match status" value="1"/>
</dbReference>
<evidence type="ECO:0000259" key="2">
    <source>
        <dbReference type="Pfam" id="PF17390"/>
    </source>
</evidence>
<dbReference type="EMBL" id="CAJNJQ010002577">
    <property type="protein sequence ID" value="CAE7180021.1"/>
    <property type="molecule type" value="Genomic_DNA"/>
</dbReference>
<comment type="caution">
    <text evidence="3">The sequence shown here is derived from an EMBL/GenBank/DDBJ whole genome shotgun (WGS) entry which is preliminary data.</text>
</comment>
<dbReference type="Pfam" id="PF17390">
    <property type="entry name" value="Bac_rhamnosid_C"/>
    <property type="match status" value="1"/>
</dbReference>
<dbReference type="InterPro" id="IPR008928">
    <property type="entry name" value="6-hairpin_glycosidase_sf"/>
</dbReference>
<dbReference type="AlphaFoldDB" id="A0A8H3E5J1"/>
<sequence>MACNETTSIGTIHHQICSDVRYECGHEEDESTGSIRIRTMDIFCLRITYLTDRRYVQLWNTIQVSTKYLWRIGNFPRWLAQTDTFCRQRRIPRTQRISQLLRPYSPRHMHMRPPSFKSILGTVGFIGAVVAQSYVEPPTFLGQLSRPIVPYTFRPTKVHSTNGTVANAEGLVQPSGPSSRNGTFSATKLSANSSIILDFSLDVGGYPVFEFAPGASGNGATIRYTASESLAALEPGVGDGFPYKGNPGARFRSEVIPVSGWGERWIGNGIQGAQRFILIEHIAGTADVSISEVGFQAATDVTPLSDLPGSFNSSDDYLNELWAIGARTVQLGCTSKGSLTPVWHVSAIGTLIESKNIAIHQKSQNWGQIDFSLSLYIISGSIFTVNKGSEYAPDPGATEFYLTTGNNGTGTFSRYGGSSVDLPSGTLTTGKWHSVKFSVRGDSDATMAASIDGVEIGSISYDGISSAGGLGLSAGNDTAIIIKDLLVQDNNGTTIYFNSLTSQSALEDFATGTNYYGACFDGAKRDRIVWAGDFSIFGPTIFYSTANIEAVAGSLLLFTGVQDAQGQISSAVPASLVPSGVPSGDWESGNFYSVIYAISSANAWYEWYRYTGDTRFIHTWWPAIKRDIDYGLSSLDQETGLINVSGLAAMDFDYYDGPTPGTHIGANSIVVWALRNAALISDSLGDSVAAGYRETANNIERAVNERLFSNSTGAYILVDGNTTVGISQDGNSYAILSGIASASSAPSSAGAVIESMRALNTPFGPLSFSNTTRFLPIVSPYASGFHTWAAFEAGMDDEAISLMRTTWKNQTDVDNPWYTGMTWEFINGTTGEPYRPNYSSQAHGWGSGPTWQLSHYVLGVSPATPGFSTWSFAPRTVNLTFANGRVPTPWGTIVAAWEDTGSTFDMRITAPTGTNGTIVIPGAANKTIAINGVELNANGLPEGVDWAGVEGTAYRVNVTSGLDTFTISAS</sequence>
<evidence type="ECO:0000259" key="1">
    <source>
        <dbReference type="Pfam" id="PF17389"/>
    </source>
</evidence>
<evidence type="ECO:0000313" key="4">
    <source>
        <dbReference type="Proteomes" id="UP000663827"/>
    </source>
</evidence>
<evidence type="ECO:0000313" key="3">
    <source>
        <dbReference type="EMBL" id="CAE7180021.1"/>
    </source>
</evidence>
<gene>
    <name evidence="3" type="ORF">RDB_LOCUS115641</name>
</gene>
<dbReference type="Proteomes" id="UP000663827">
    <property type="component" value="Unassembled WGS sequence"/>
</dbReference>
<feature type="domain" description="Alpha-L-rhamnosidase C-terminal" evidence="2">
    <location>
        <begin position="859"/>
        <end position="928"/>
    </location>
</feature>
<proteinExistence type="predicted"/>
<dbReference type="Pfam" id="PF17389">
    <property type="entry name" value="Bac_rhamnosid6H"/>
    <property type="match status" value="1"/>
</dbReference>
<dbReference type="Gene3D" id="2.60.420.10">
    <property type="entry name" value="Maltose phosphorylase, domain 3"/>
    <property type="match status" value="1"/>
</dbReference>
<dbReference type="InterPro" id="IPR035398">
    <property type="entry name" value="Bac_rhamnosid_C"/>
</dbReference>
<organism evidence="3 4">
    <name type="scientific">Rhizoctonia solani</name>
    <dbReference type="NCBI Taxonomy" id="456999"/>
    <lineage>
        <taxon>Eukaryota</taxon>
        <taxon>Fungi</taxon>
        <taxon>Dikarya</taxon>
        <taxon>Basidiomycota</taxon>
        <taxon>Agaricomycotina</taxon>
        <taxon>Agaricomycetes</taxon>
        <taxon>Cantharellales</taxon>
        <taxon>Ceratobasidiaceae</taxon>
        <taxon>Rhizoctonia</taxon>
    </lineage>
</organism>
<evidence type="ECO:0008006" key="5">
    <source>
        <dbReference type="Google" id="ProtNLM"/>
    </source>
</evidence>
<dbReference type="Gene3D" id="2.60.120.560">
    <property type="entry name" value="Exo-inulinase, domain 1"/>
    <property type="match status" value="1"/>
</dbReference>
<dbReference type="PANTHER" id="PTHR34987:SF4">
    <property type="entry name" value="ALPHA-L-RHAMNOSIDASE C-TERMINAL DOMAIN-CONTAINING PROTEIN"/>
    <property type="match status" value="1"/>
</dbReference>
<dbReference type="GO" id="GO:0005975">
    <property type="term" value="P:carbohydrate metabolic process"/>
    <property type="evidence" value="ECO:0007669"/>
    <property type="project" value="InterPro"/>
</dbReference>
<protein>
    <recommendedName>
        <fullName evidence="5">Alpha-L-rhamnosidase</fullName>
    </recommendedName>
</protein>
<name>A0A8H3E5J1_9AGAM</name>
<dbReference type="Gene3D" id="1.50.10.10">
    <property type="match status" value="1"/>
</dbReference>
<dbReference type="GO" id="GO:0003824">
    <property type="term" value="F:catalytic activity"/>
    <property type="evidence" value="ECO:0007669"/>
    <property type="project" value="UniProtKB-ARBA"/>
</dbReference>
<feature type="domain" description="Alpha-L-rhamnosidase six-hairpin glycosidase" evidence="1">
    <location>
        <begin position="513"/>
        <end position="747"/>
    </location>
</feature>